<dbReference type="InterPro" id="IPR013792">
    <property type="entry name" value="RNA3'P_cycl/enolpyr_Trfase_a/b"/>
</dbReference>
<comment type="similarity">
    <text evidence="10 12">Belongs to the EPSP synthase family. MurA subfamily.</text>
</comment>
<comment type="function">
    <text evidence="12">Cell wall formation. Adds enolpyruvyl to UDP-N-acetylglucosamine.</text>
</comment>
<gene>
    <name evidence="12 14" type="primary">murA</name>
    <name evidence="14" type="ORF">ANACOL_03536</name>
</gene>
<dbReference type="UniPathway" id="UPA00219"/>
<keyword evidence="4 12" id="KW-0132">Cell division</keyword>
<evidence type="ECO:0000256" key="4">
    <source>
        <dbReference type="ARBA" id="ARBA00022618"/>
    </source>
</evidence>
<keyword evidence="3 12" id="KW-0963">Cytoplasm</keyword>
<dbReference type="GO" id="GO:0071555">
    <property type="term" value="P:cell wall organization"/>
    <property type="evidence" value="ECO:0007669"/>
    <property type="project" value="UniProtKB-KW"/>
</dbReference>
<comment type="caution">
    <text evidence="12">Lacks conserved residue(s) required for the propagation of feature annotation.</text>
</comment>
<dbReference type="Proteomes" id="UP000003803">
    <property type="component" value="Unassembled WGS sequence"/>
</dbReference>
<keyword evidence="9 12" id="KW-0961">Cell wall biogenesis/degradation</keyword>
<dbReference type="CDD" id="cd01555">
    <property type="entry name" value="UdpNAET"/>
    <property type="match status" value="1"/>
</dbReference>
<evidence type="ECO:0000256" key="5">
    <source>
        <dbReference type="ARBA" id="ARBA00022679"/>
    </source>
</evidence>
<protein>
    <recommendedName>
        <fullName evidence="12">UDP-N-acetylglucosamine 1-carboxyvinyltransferase</fullName>
        <ecNumber evidence="12">2.5.1.7</ecNumber>
    </recommendedName>
    <alternativeName>
        <fullName evidence="12">Enoylpyruvate transferase</fullName>
    </alternativeName>
    <alternativeName>
        <fullName evidence="12">UDP-N-acetylglucosamine enolpyruvyl transferase</fullName>
        <shortName evidence="12">EPT</shortName>
    </alternativeName>
</protein>
<evidence type="ECO:0000313" key="14">
    <source>
        <dbReference type="EMBL" id="EDS10089.1"/>
    </source>
</evidence>
<dbReference type="InterPro" id="IPR001986">
    <property type="entry name" value="Enolpyruvate_Tfrase_dom"/>
</dbReference>
<dbReference type="GO" id="GO:0019277">
    <property type="term" value="P:UDP-N-acetylgalactosamine biosynthetic process"/>
    <property type="evidence" value="ECO:0007669"/>
    <property type="project" value="InterPro"/>
</dbReference>
<dbReference type="GO" id="GO:0005737">
    <property type="term" value="C:cytoplasm"/>
    <property type="evidence" value="ECO:0007669"/>
    <property type="project" value="UniProtKB-SubCell"/>
</dbReference>
<dbReference type="EMBL" id="ABGD02000025">
    <property type="protein sequence ID" value="EDS10089.1"/>
    <property type="molecule type" value="Genomic_DNA"/>
</dbReference>
<feature type="modified residue" description="2-(S-cysteinyl)pyruvic acid O-phosphothioketal" evidence="12">
    <location>
        <position position="133"/>
    </location>
</feature>
<feature type="active site" description="Proton donor" evidence="12">
    <location>
        <position position="133"/>
    </location>
</feature>
<comment type="pathway">
    <text evidence="2 12">Cell wall biogenesis; peptidoglycan biosynthesis.</text>
</comment>
<comment type="caution">
    <text evidence="14">The sequence shown here is derived from an EMBL/GenBank/DDBJ whole genome shotgun (WGS) entry which is preliminary data.</text>
</comment>
<comment type="catalytic activity">
    <reaction evidence="11 12">
        <text>phosphoenolpyruvate + UDP-N-acetyl-alpha-D-glucosamine = UDP-N-acetyl-3-O-(1-carboxyvinyl)-alpha-D-glucosamine + phosphate</text>
        <dbReference type="Rhea" id="RHEA:18681"/>
        <dbReference type="ChEBI" id="CHEBI:43474"/>
        <dbReference type="ChEBI" id="CHEBI:57705"/>
        <dbReference type="ChEBI" id="CHEBI:58702"/>
        <dbReference type="ChEBI" id="CHEBI:68483"/>
        <dbReference type="EC" id="2.5.1.7"/>
    </reaction>
</comment>
<dbReference type="PANTHER" id="PTHR43783:SF1">
    <property type="entry name" value="UDP-N-ACETYLGLUCOSAMINE 1-CARBOXYVINYLTRANSFERASE"/>
    <property type="match status" value="1"/>
</dbReference>
<dbReference type="InterPro" id="IPR036968">
    <property type="entry name" value="Enolpyruvate_Tfrase_sf"/>
</dbReference>
<dbReference type="PANTHER" id="PTHR43783">
    <property type="entry name" value="UDP-N-ACETYLGLUCOSAMINE 1-CARBOXYVINYLTRANSFERASE"/>
    <property type="match status" value="1"/>
</dbReference>
<evidence type="ECO:0000256" key="2">
    <source>
        <dbReference type="ARBA" id="ARBA00004752"/>
    </source>
</evidence>
<feature type="binding site" evidence="12">
    <location>
        <position position="345"/>
    </location>
    <ligand>
        <name>UDP-N-acetyl-alpha-D-glucosamine</name>
        <dbReference type="ChEBI" id="CHEBI:57705"/>
    </ligand>
</feature>
<name>B0PFF6_9FIRM</name>
<keyword evidence="12" id="KW-0670">Pyruvate</keyword>
<reference evidence="14" key="1">
    <citation type="submission" date="2007-11" db="EMBL/GenBank/DDBJ databases">
        <authorList>
            <person name="Fulton L."/>
            <person name="Clifton S."/>
            <person name="Fulton B."/>
            <person name="Xu J."/>
            <person name="Minx P."/>
            <person name="Pepin K.H."/>
            <person name="Johnson M."/>
            <person name="Thiruvilangam P."/>
            <person name="Bhonagiri V."/>
            <person name="Nash W.E."/>
            <person name="Mardis E.R."/>
            <person name="Wilson R.K."/>
        </authorList>
    </citation>
    <scope>NUCLEOTIDE SEQUENCE [LARGE SCALE GENOMIC DNA]</scope>
    <source>
        <strain evidence="14">DSM 17241</strain>
    </source>
</reference>
<dbReference type="HOGENOM" id="CLU_027387_0_0_9"/>
<evidence type="ECO:0000256" key="1">
    <source>
        <dbReference type="ARBA" id="ARBA00004496"/>
    </source>
</evidence>
<dbReference type="InterPro" id="IPR005750">
    <property type="entry name" value="UDP_GlcNAc_COvinyl_MurA"/>
</dbReference>
<evidence type="ECO:0000259" key="13">
    <source>
        <dbReference type="Pfam" id="PF00275"/>
    </source>
</evidence>
<dbReference type="AlphaFoldDB" id="B0PFF6"/>
<dbReference type="GO" id="GO:0009252">
    <property type="term" value="P:peptidoglycan biosynthetic process"/>
    <property type="evidence" value="ECO:0007669"/>
    <property type="project" value="UniProtKB-UniRule"/>
</dbReference>
<dbReference type="InterPro" id="IPR050068">
    <property type="entry name" value="MurA_subfamily"/>
</dbReference>
<feature type="binding site" evidence="12">
    <location>
        <position position="323"/>
    </location>
    <ligand>
        <name>UDP-N-acetyl-alpha-D-glucosamine</name>
        <dbReference type="ChEBI" id="CHEBI:57705"/>
    </ligand>
</feature>
<evidence type="ECO:0000313" key="15">
    <source>
        <dbReference type="Proteomes" id="UP000003803"/>
    </source>
</evidence>
<dbReference type="NCBIfam" id="TIGR01072">
    <property type="entry name" value="murA"/>
    <property type="match status" value="1"/>
</dbReference>
<feature type="binding site" evidence="12">
    <location>
        <position position="109"/>
    </location>
    <ligand>
        <name>UDP-N-acetyl-alpha-D-glucosamine</name>
        <dbReference type="ChEBI" id="CHEBI:57705"/>
    </ligand>
</feature>
<evidence type="ECO:0000256" key="6">
    <source>
        <dbReference type="ARBA" id="ARBA00022960"/>
    </source>
</evidence>
<organism evidence="14 15">
    <name type="scientific">Anaerotruncus colihominis DSM 17241</name>
    <dbReference type="NCBI Taxonomy" id="445972"/>
    <lineage>
        <taxon>Bacteria</taxon>
        <taxon>Bacillati</taxon>
        <taxon>Bacillota</taxon>
        <taxon>Clostridia</taxon>
        <taxon>Eubacteriales</taxon>
        <taxon>Oscillospiraceae</taxon>
        <taxon>Anaerotruncus</taxon>
    </lineage>
</organism>
<sequence length="435" mass="46274">MVLQGLPVPLRKAKGCVKMAEFIIEGKRRLEGSLAVHGAKNSALPILAATLLPGDCVIHNCPRLTDVDAACNILRHLGSETERVGTSIHVGAGKGCCCCIPDELMRRMRSSIVFLGAIVAKCGRARISMPGGCELGPRPIDLHLAALEKLGVTIEEDHGYLECTVRDRLRGTRIALPFPSVGATENIMIAATLAQGETVIKNAAREPEISDLAAFLNACGARVCITADGDLHITGVKELHAAEHRVIPDRIAAATYLSAAAATGGDVELTDVCTEHLAAVLPCFEEMGCALHVAPDKVHLCAPKRLHPLRSVRTMPYPGFPTDAQSPLMAAACLADGNSVFIENIFESRYKHVPELARMGADIKVEGRVALVQGVSKLHSADVRCTDLRGGAAIAIAALSADGVTRLSDIGHIDRGYEHFEKNLEKIGAKIRRGA</sequence>
<feature type="domain" description="Enolpyruvate transferase" evidence="13">
    <location>
        <begin position="25"/>
        <end position="424"/>
    </location>
</feature>
<evidence type="ECO:0000256" key="12">
    <source>
        <dbReference type="HAMAP-Rule" id="MF_00111"/>
    </source>
</evidence>
<proteinExistence type="inferred from homology"/>
<dbReference type="Gene3D" id="3.65.10.10">
    <property type="entry name" value="Enolpyruvate transferase domain"/>
    <property type="match status" value="2"/>
</dbReference>
<keyword evidence="8 12" id="KW-0131">Cell cycle</keyword>
<keyword evidence="7 12" id="KW-0573">Peptidoglycan synthesis</keyword>
<keyword evidence="6 12" id="KW-0133">Cell shape</keyword>
<evidence type="ECO:0000256" key="10">
    <source>
        <dbReference type="ARBA" id="ARBA00038367"/>
    </source>
</evidence>
<dbReference type="eggNOG" id="COG0766">
    <property type="taxonomic scope" value="Bacteria"/>
</dbReference>
<reference evidence="14" key="2">
    <citation type="submission" date="2013-09" db="EMBL/GenBank/DDBJ databases">
        <title>Draft genome sequence of Anaerotruncus colihominis(DSM 17241).</title>
        <authorList>
            <person name="Sudarsanam P."/>
            <person name="Ley R."/>
            <person name="Guruge J."/>
            <person name="Turnbaugh P.J."/>
            <person name="Mahowald M."/>
            <person name="Liep D."/>
            <person name="Gordon J."/>
        </authorList>
    </citation>
    <scope>NUCLEOTIDE SEQUENCE</scope>
    <source>
        <strain evidence="14">DSM 17241</strain>
    </source>
</reference>
<accession>B0PFF6</accession>
<dbReference type="GO" id="GO:0008360">
    <property type="term" value="P:regulation of cell shape"/>
    <property type="evidence" value="ECO:0007669"/>
    <property type="project" value="UniProtKB-KW"/>
</dbReference>
<evidence type="ECO:0000256" key="9">
    <source>
        <dbReference type="ARBA" id="ARBA00023316"/>
    </source>
</evidence>
<dbReference type="SUPFAM" id="SSF55205">
    <property type="entry name" value="EPT/RTPC-like"/>
    <property type="match status" value="1"/>
</dbReference>
<dbReference type="Pfam" id="PF00275">
    <property type="entry name" value="EPSP_synthase"/>
    <property type="match status" value="1"/>
</dbReference>
<keyword evidence="5 12" id="KW-0808">Transferase</keyword>
<evidence type="ECO:0000256" key="7">
    <source>
        <dbReference type="ARBA" id="ARBA00022984"/>
    </source>
</evidence>
<dbReference type="GO" id="GO:0008760">
    <property type="term" value="F:UDP-N-acetylglucosamine 1-carboxyvinyltransferase activity"/>
    <property type="evidence" value="ECO:0007669"/>
    <property type="project" value="UniProtKB-UniRule"/>
</dbReference>
<feature type="binding site" evidence="12">
    <location>
        <begin position="138"/>
        <end position="142"/>
    </location>
    <ligand>
        <name>UDP-N-acetyl-alpha-D-glucosamine</name>
        <dbReference type="ChEBI" id="CHEBI:57705"/>
    </ligand>
</feature>
<dbReference type="STRING" id="169435.ERS852551_00453"/>
<dbReference type="HAMAP" id="MF_00111">
    <property type="entry name" value="MurA"/>
    <property type="match status" value="1"/>
</dbReference>
<comment type="subcellular location">
    <subcellularLocation>
        <location evidence="1 12">Cytoplasm</location>
    </subcellularLocation>
</comment>
<evidence type="ECO:0000256" key="11">
    <source>
        <dbReference type="ARBA" id="ARBA00047527"/>
    </source>
</evidence>
<feature type="binding site" evidence="12">
    <location>
        <begin position="40"/>
        <end position="41"/>
    </location>
    <ligand>
        <name>phosphoenolpyruvate</name>
        <dbReference type="ChEBI" id="CHEBI:58702"/>
    </ligand>
</feature>
<dbReference type="NCBIfam" id="NF006873">
    <property type="entry name" value="PRK09369.1"/>
    <property type="match status" value="1"/>
</dbReference>
<dbReference type="EC" id="2.5.1.7" evidence="12"/>
<keyword evidence="15" id="KW-1185">Reference proteome</keyword>
<evidence type="ECO:0000256" key="3">
    <source>
        <dbReference type="ARBA" id="ARBA00022490"/>
    </source>
</evidence>
<dbReference type="GO" id="GO:0051301">
    <property type="term" value="P:cell division"/>
    <property type="evidence" value="ECO:0007669"/>
    <property type="project" value="UniProtKB-KW"/>
</dbReference>
<evidence type="ECO:0000256" key="8">
    <source>
        <dbReference type="ARBA" id="ARBA00023306"/>
    </source>
</evidence>